<dbReference type="InterPro" id="IPR043502">
    <property type="entry name" value="DNA/RNA_pol_sf"/>
</dbReference>
<dbReference type="CDD" id="cd01651">
    <property type="entry name" value="RT_G2_intron"/>
    <property type="match status" value="1"/>
</dbReference>
<dbReference type="InterPro" id="IPR030931">
    <property type="entry name" value="Group_II_RT_mat"/>
</dbReference>
<dbReference type="Pfam" id="PF01844">
    <property type="entry name" value="HNH"/>
    <property type="match status" value="1"/>
</dbReference>
<dbReference type="InterPro" id="IPR003615">
    <property type="entry name" value="HNH_nuc"/>
</dbReference>
<dbReference type="KEGG" id="sbh:SBI_00887"/>
<dbReference type="Gene3D" id="1.10.30.50">
    <property type="match status" value="1"/>
</dbReference>
<feature type="compositionally biased region" description="Basic residues" evidence="1">
    <location>
        <begin position="588"/>
        <end position="599"/>
    </location>
</feature>
<feature type="domain" description="Reverse transcriptase" evidence="2">
    <location>
        <begin position="105"/>
        <end position="345"/>
    </location>
</feature>
<feature type="compositionally biased region" description="Basic and acidic residues" evidence="1">
    <location>
        <begin position="577"/>
        <end position="587"/>
    </location>
</feature>
<organism evidence="3 4">
    <name type="scientific">Streptomyces bingchenggensis (strain BCW-1)</name>
    <dbReference type="NCBI Taxonomy" id="749414"/>
    <lineage>
        <taxon>Bacteria</taxon>
        <taxon>Bacillati</taxon>
        <taxon>Actinomycetota</taxon>
        <taxon>Actinomycetes</taxon>
        <taxon>Kitasatosporales</taxon>
        <taxon>Streptomycetaceae</taxon>
        <taxon>Streptomyces</taxon>
    </lineage>
</organism>
<keyword evidence="3" id="KW-0548">Nucleotidyltransferase</keyword>
<dbReference type="GO" id="GO:0003964">
    <property type="term" value="F:RNA-directed DNA polymerase activity"/>
    <property type="evidence" value="ECO:0007669"/>
    <property type="project" value="UniProtKB-KW"/>
</dbReference>
<dbReference type="SUPFAM" id="SSF56672">
    <property type="entry name" value="DNA/RNA polymerases"/>
    <property type="match status" value="1"/>
</dbReference>
<dbReference type="Pfam" id="PF13655">
    <property type="entry name" value="RVT_N"/>
    <property type="match status" value="1"/>
</dbReference>
<dbReference type="InterPro" id="IPR000477">
    <property type="entry name" value="RT_dom"/>
</dbReference>
<feature type="region of interest" description="Disordered" evidence="1">
    <location>
        <begin position="577"/>
        <end position="599"/>
    </location>
</feature>
<dbReference type="CDD" id="cd00085">
    <property type="entry name" value="HNHc"/>
    <property type="match status" value="1"/>
</dbReference>
<evidence type="ECO:0000259" key="2">
    <source>
        <dbReference type="PROSITE" id="PS50878"/>
    </source>
</evidence>
<dbReference type="PANTHER" id="PTHR34047:SF10">
    <property type="entry name" value="GROUP II INTRON-ASSOCIATED OPEN READING FRAME"/>
    <property type="match status" value="1"/>
</dbReference>
<evidence type="ECO:0000313" key="4">
    <source>
        <dbReference type="Proteomes" id="UP000000377"/>
    </source>
</evidence>
<dbReference type="PATRIC" id="fig|749414.3.peg.908"/>
<dbReference type="GO" id="GO:0004519">
    <property type="term" value="F:endonuclease activity"/>
    <property type="evidence" value="ECO:0007669"/>
    <property type="project" value="InterPro"/>
</dbReference>
<dbReference type="InterPro" id="IPR002711">
    <property type="entry name" value="HNH"/>
</dbReference>
<protein>
    <submittedName>
        <fullName evidence="3">Putative RNA-directed DNA polymerase</fullName>
    </submittedName>
</protein>
<dbReference type="eggNOG" id="COG1403">
    <property type="taxonomic scope" value="Bacteria"/>
</dbReference>
<dbReference type="HOGENOM" id="CLU_013584_15_4_11"/>
<dbReference type="GO" id="GO:0008270">
    <property type="term" value="F:zinc ion binding"/>
    <property type="evidence" value="ECO:0007669"/>
    <property type="project" value="InterPro"/>
</dbReference>
<dbReference type="RefSeq" id="WP_014173487.1">
    <property type="nucleotide sequence ID" value="NC_016582.1"/>
</dbReference>
<keyword evidence="3" id="KW-0808">Transferase</keyword>
<dbReference type="eggNOG" id="COG3344">
    <property type="taxonomic scope" value="Bacteria"/>
</dbReference>
<dbReference type="InterPro" id="IPR051083">
    <property type="entry name" value="GrpII_Intron_Splice-Mob/Def"/>
</dbReference>
<evidence type="ECO:0000313" key="3">
    <source>
        <dbReference type="EMBL" id="ADI04008.1"/>
    </source>
</evidence>
<dbReference type="Proteomes" id="UP000000377">
    <property type="component" value="Chromosome"/>
</dbReference>
<gene>
    <name evidence="3" type="ordered locus">SBI_00887</name>
</gene>
<name>D7C620_STRBB</name>
<dbReference type="STRING" id="749414.SBI_00887"/>
<keyword evidence="4" id="KW-1185">Reference proteome</keyword>
<feature type="region of interest" description="Disordered" evidence="1">
    <location>
        <begin position="1"/>
        <end position="21"/>
    </location>
</feature>
<dbReference type="Pfam" id="PF00078">
    <property type="entry name" value="RVT_1"/>
    <property type="match status" value="1"/>
</dbReference>
<keyword evidence="3" id="KW-0695">RNA-directed DNA polymerase</keyword>
<dbReference type="Pfam" id="PF08388">
    <property type="entry name" value="GIIM"/>
    <property type="match status" value="1"/>
</dbReference>
<dbReference type="PROSITE" id="PS50878">
    <property type="entry name" value="RT_POL"/>
    <property type="match status" value="1"/>
</dbReference>
<accession>D7C620</accession>
<evidence type="ECO:0000256" key="1">
    <source>
        <dbReference type="SAM" id="MobiDB-lite"/>
    </source>
</evidence>
<reference evidence="3 4" key="1">
    <citation type="journal article" date="2010" name="J. Bacteriol.">
        <title>Genome sequence of the milbemycin-producing bacterium Streptomyces bingchenggensis.</title>
        <authorList>
            <person name="Wang X.J."/>
            <person name="Yan Y.J."/>
            <person name="Zhang B."/>
            <person name="An J."/>
            <person name="Wang J.J."/>
            <person name="Tian J."/>
            <person name="Jiang L."/>
            <person name="Chen Y.H."/>
            <person name="Huang S.X."/>
            <person name="Yin M."/>
            <person name="Zhang J."/>
            <person name="Gao A.L."/>
            <person name="Liu C.X."/>
            <person name="Zhu Z.X."/>
            <person name="Xiang W.S."/>
        </authorList>
    </citation>
    <scope>NUCLEOTIDE SEQUENCE [LARGE SCALE GENOMIC DNA]</scope>
    <source>
        <strain evidence="3 4">BCW-1</strain>
    </source>
</reference>
<dbReference type="NCBIfam" id="TIGR04416">
    <property type="entry name" value="group_II_RT_mat"/>
    <property type="match status" value="1"/>
</dbReference>
<dbReference type="InterPro" id="IPR025960">
    <property type="entry name" value="RVT_N"/>
</dbReference>
<dbReference type="PANTHER" id="PTHR34047">
    <property type="entry name" value="NUCLEAR INTRON MATURASE 1, MITOCHONDRIAL-RELATED"/>
    <property type="match status" value="1"/>
</dbReference>
<dbReference type="InterPro" id="IPR013597">
    <property type="entry name" value="Mat_intron_G2"/>
</dbReference>
<dbReference type="AlphaFoldDB" id="D7C620"/>
<sequence length="599" mass="68486">MDKLDATTATPAAVMNGPEDGPALDWHGIDWAREEQNVRRLRQRIFKASQEGDLAKVRNLQKLMLRSRSNTLVSVRRVTQQSTGRKTAGIDGEVILTPGGRAQLAQEIQEKPTRRPDPVKRVYIPKSNGKQRPLGIPVIKDRVHQARAKNALEPEWEARFEPRSFGFRPGRGCHDAIESIFAVTRHKSSGRMWIVDADLSAAFDRIHHDRLMQSIGSFPAGEMIRGWLKAGVMEKGRWAPTEEGTPQGGVISPLLLNIALHGMEEAAGVRYQRKGQDREPSAKPGTPILIRYADDFVVLTYSKEEAEQTKQILAAWLEPRGLQFNEDKTRTVQLDKGFDFLGFNVRRTSKRKVIIKPSKGAVRRIRERLRTEVKALHGANAAAVRQKLTPIVRGWATYYRGVVSKRIFSQLDTYVWQLTYKWAKRQHPYKPRHWVTARYYGRFNKSRADVWVFGDRDTGVYLPKFVWTPIVRHVVVRGGASVDDPSLQNYWANRRRKQAPPVMDKTSLNLAFRQQGLCPLCDGALITGAEYEPDNPRAWIEWFEAVARRLHKHHFVYRRDGGGNDMKNLRLVHADCHRQHHEADDRRTGRKSRRPQGSA</sequence>
<proteinExistence type="predicted"/>
<dbReference type="GO" id="GO:0003676">
    <property type="term" value="F:nucleic acid binding"/>
    <property type="evidence" value="ECO:0007669"/>
    <property type="project" value="InterPro"/>
</dbReference>
<dbReference type="EMBL" id="CP002047">
    <property type="protein sequence ID" value="ADI04008.1"/>
    <property type="molecule type" value="Genomic_DNA"/>
</dbReference>